<proteinExistence type="predicted"/>
<dbReference type="RefSeq" id="XP_060377341.1">
    <property type="nucleotide sequence ID" value="XM_060528074.1"/>
</dbReference>
<evidence type="ECO:0000256" key="1">
    <source>
        <dbReference type="SAM" id="MobiDB-lite"/>
    </source>
</evidence>
<dbReference type="GeneID" id="85412312"/>
<protein>
    <submittedName>
        <fullName evidence="2">Peptidase</fullName>
    </submittedName>
</protein>
<organism evidence="2 3">
    <name type="scientific">Colletotrichum tamarilloi</name>
    <dbReference type="NCBI Taxonomy" id="1209934"/>
    <lineage>
        <taxon>Eukaryota</taxon>
        <taxon>Fungi</taxon>
        <taxon>Dikarya</taxon>
        <taxon>Ascomycota</taxon>
        <taxon>Pezizomycotina</taxon>
        <taxon>Sordariomycetes</taxon>
        <taxon>Hypocreomycetidae</taxon>
        <taxon>Glomerellales</taxon>
        <taxon>Glomerellaceae</taxon>
        <taxon>Colletotrichum</taxon>
        <taxon>Colletotrichum acutatum species complex</taxon>
    </lineage>
</organism>
<keyword evidence="3" id="KW-1185">Reference proteome</keyword>
<accession>A0ABQ9QVY4</accession>
<gene>
    <name evidence="2" type="ORF">CTAM01_12066</name>
</gene>
<dbReference type="EMBL" id="MLFU01000070">
    <property type="protein sequence ID" value="KAK1486821.1"/>
    <property type="molecule type" value="Genomic_DNA"/>
</dbReference>
<dbReference type="Proteomes" id="UP001227543">
    <property type="component" value="Unassembled WGS sequence"/>
</dbReference>
<evidence type="ECO:0000313" key="2">
    <source>
        <dbReference type="EMBL" id="KAK1486821.1"/>
    </source>
</evidence>
<reference evidence="2 3" key="1">
    <citation type="submission" date="2016-10" db="EMBL/GenBank/DDBJ databases">
        <title>The genome sequence of Colletotrichum fioriniae PJ7.</title>
        <authorList>
            <person name="Baroncelli R."/>
        </authorList>
    </citation>
    <scope>NUCLEOTIDE SEQUENCE [LARGE SCALE GENOMIC DNA]</scope>
    <source>
        <strain evidence="2 3">Tom-12</strain>
    </source>
</reference>
<sequence length="335" mass="36808">MGNKEVRKTGDHNRRALETTSPTHVLQNGQCWQVLDTNLFGTSVKLAFYCNVQDAAWEIPNRNVYNPKEQPLGFGLTSLEDGKWLVQQNERGHKVSFEFVANGSKAVGIPSANSGSVAGAIDYFSSQGLTVDSRLKPEISAPVPFFPRIRHPRNFNIAGVAALYFSANGGRSKISSNAGDSAHHLIASSGKPVAHHDGSGSLAPLPIPYSSNEGEVATVKFSATALDVAPENDTFKMTIEDTFTIDFDIIWPSREFSFDHHNLISDAYFDAPVQQYPRLPSSTWWPSGNFSHGSAIESGKYKILSRALRTYGDDHNISDWQIRVSPKIIVDKDKA</sequence>
<comment type="caution">
    <text evidence="2">The sequence shown here is derived from an EMBL/GenBank/DDBJ whole genome shotgun (WGS) entry which is preliminary data.</text>
</comment>
<feature type="compositionally biased region" description="Basic and acidic residues" evidence="1">
    <location>
        <begin position="1"/>
        <end position="17"/>
    </location>
</feature>
<feature type="region of interest" description="Disordered" evidence="1">
    <location>
        <begin position="1"/>
        <end position="21"/>
    </location>
</feature>
<name>A0ABQ9QVY4_9PEZI</name>
<evidence type="ECO:0000313" key="3">
    <source>
        <dbReference type="Proteomes" id="UP001227543"/>
    </source>
</evidence>